<name>T1H3J2_MEGSC</name>
<accession>T1H3J2</accession>
<organism evidence="1 2">
    <name type="scientific">Megaselia scalaris</name>
    <name type="common">Humpbacked fly</name>
    <name type="synonym">Phora scalaris</name>
    <dbReference type="NCBI Taxonomy" id="36166"/>
    <lineage>
        <taxon>Eukaryota</taxon>
        <taxon>Metazoa</taxon>
        <taxon>Ecdysozoa</taxon>
        <taxon>Arthropoda</taxon>
        <taxon>Hexapoda</taxon>
        <taxon>Insecta</taxon>
        <taxon>Pterygota</taxon>
        <taxon>Neoptera</taxon>
        <taxon>Endopterygota</taxon>
        <taxon>Diptera</taxon>
        <taxon>Brachycera</taxon>
        <taxon>Muscomorpha</taxon>
        <taxon>Platypezoidea</taxon>
        <taxon>Phoridae</taxon>
        <taxon>Megaseliini</taxon>
        <taxon>Megaselia</taxon>
    </lineage>
</organism>
<sequence length="175" mass="19991">MDWQTFVHGLAKCLTPRCMHITLLESLLTSTEYLQYAYTIELHLVYEYPLIYLRKTESRLRRERAFPQHPRDPIEILPKGVRTPGGMHSSVNPPTPAAFGAQILETPTTISEEMSFSEEDILQGGDPMHSELCKNRNYTTEKQAFLKPEAQIKVISTTTVTPQNIRRGKAFLISK</sequence>
<dbReference type="EMBL" id="CAQQ02377330">
    <property type="status" value="NOT_ANNOTATED_CDS"/>
    <property type="molecule type" value="Genomic_DNA"/>
</dbReference>
<keyword evidence="2" id="KW-1185">Reference proteome</keyword>
<reference evidence="1" key="2">
    <citation type="submission" date="2015-06" db="UniProtKB">
        <authorList>
            <consortium name="EnsemblMetazoa"/>
        </authorList>
    </citation>
    <scope>IDENTIFICATION</scope>
</reference>
<reference evidence="2" key="1">
    <citation type="submission" date="2013-02" db="EMBL/GenBank/DDBJ databases">
        <authorList>
            <person name="Hughes D."/>
        </authorList>
    </citation>
    <scope>NUCLEOTIDE SEQUENCE</scope>
    <source>
        <strain>Durham</strain>
        <strain evidence="2">NC isolate 2 -- Noor lab</strain>
    </source>
</reference>
<dbReference type="Proteomes" id="UP000015102">
    <property type="component" value="Unassembled WGS sequence"/>
</dbReference>
<dbReference type="HOGENOM" id="CLU_1534289_0_0_1"/>
<dbReference type="EnsemblMetazoa" id="MESCA010820-RA">
    <property type="protein sequence ID" value="MESCA010820-PA"/>
    <property type="gene ID" value="MESCA010820"/>
</dbReference>
<evidence type="ECO:0000313" key="1">
    <source>
        <dbReference type="EnsemblMetazoa" id="MESCA010820-PA"/>
    </source>
</evidence>
<evidence type="ECO:0000313" key="2">
    <source>
        <dbReference type="Proteomes" id="UP000015102"/>
    </source>
</evidence>
<dbReference type="AlphaFoldDB" id="T1H3J2"/>
<proteinExistence type="predicted"/>
<dbReference type="EMBL" id="CAQQ02377331">
    <property type="status" value="NOT_ANNOTATED_CDS"/>
    <property type="molecule type" value="Genomic_DNA"/>
</dbReference>
<protein>
    <submittedName>
        <fullName evidence="1">Uncharacterized protein</fullName>
    </submittedName>
</protein>